<dbReference type="FunFam" id="2.40.10.10:FF:000024">
    <property type="entry name" value="Serine protease 53"/>
    <property type="match status" value="1"/>
</dbReference>
<keyword evidence="5" id="KW-1015">Disulfide bond</keyword>
<dbReference type="SMART" id="SM00020">
    <property type="entry name" value="Tryp_SPc"/>
    <property type="match status" value="1"/>
</dbReference>
<organism evidence="8 9">
    <name type="scientific">Seriola dumerili</name>
    <name type="common">Greater amberjack</name>
    <name type="synonym">Caranx dumerili</name>
    <dbReference type="NCBI Taxonomy" id="41447"/>
    <lineage>
        <taxon>Eukaryota</taxon>
        <taxon>Metazoa</taxon>
        <taxon>Chordata</taxon>
        <taxon>Craniata</taxon>
        <taxon>Vertebrata</taxon>
        <taxon>Euteleostomi</taxon>
        <taxon>Actinopterygii</taxon>
        <taxon>Neopterygii</taxon>
        <taxon>Teleostei</taxon>
        <taxon>Neoteleostei</taxon>
        <taxon>Acanthomorphata</taxon>
        <taxon>Carangaria</taxon>
        <taxon>Carangiformes</taxon>
        <taxon>Carangidae</taxon>
        <taxon>Seriola</taxon>
    </lineage>
</organism>
<feature type="domain" description="Peptidase S1" evidence="7">
    <location>
        <begin position="28"/>
        <end position="272"/>
    </location>
</feature>
<dbReference type="OMA" id="GMPSERY"/>
<dbReference type="GeneID" id="111217624"/>
<dbReference type="PRINTS" id="PR00722">
    <property type="entry name" value="CHYMOTRYPSIN"/>
</dbReference>
<evidence type="ECO:0000256" key="4">
    <source>
        <dbReference type="ARBA" id="ARBA00022825"/>
    </source>
</evidence>
<evidence type="ECO:0000256" key="3">
    <source>
        <dbReference type="ARBA" id="ARBA00022801"/>
    </source>
</evidence>
<dbReference type="Ensembl" id="ENSSDUT00000033086.1">
    <property type="protein sequence ID" value="ENSSDUP00000032528.1"/>
    <property type="gene ID" value="ENSSDUG00000023374.1"/>
</dbReference>
<dbReference type="Proteomes" id="UP000261420">
    <property type="component" value="Unplaced"/>
</dbReference>
<name>A0A3B4VNC7_SERDU</name>
<dbReference type="KEGG" id="sdu:111217624"/>
<proteinExistence type="predicted"/>
<dbReference type="InterPro" id="IPR001314">
    <property type="entry name" value="Peptidase_S1A"/>
</dbReference>
<keyword evidence="4" id="KW-0720">Serine protease</keyword>
<evidence type="ECO:0000256" key="1">
    <source>
        <dbReference type="ARBA" id="ARBA00022670"/>
    </source>
</evidence>
<dbReference type="PANTHER" id="PTHR24252">
    <property type="entry name" value="ACROSIN-RELATED"/>
    <property type="match status" value="1"/>
</dbReference>
<keyword evidence="9" id="KW-1185">Reference proteome</keyword>
<keyword evidence="1" id="KW-0645">Protease</keyword>
<dbReference type="InterPro" id="IPR001254">
    <property type="entry name" value="Trypsin_dom"/>
</dbReference>
<evidence type="ECO:0000256" key="6">
    <source>
        <dbReference type="SAM" id="SignalP"/>
    </source>
</evidence>
<dbReference type="PROSITE" id="PS50240">
    <property type="entry name" value="TRYPSIN_DOM"/>
    <property type="match status" value="1"/>
</dbReference>
<dbReference type="GeneTree" id="ENSGT00940000163009"/>
<dbReference type="InterPro" id="IPR009003">
    <property type="entry name" value="Peptidase_S1_PA"/>
</dbReference>
<evidence type="ECO:0000256" key="5">
    <source>
        <dbReference type="ARBA" id="ARBA00023157"/>
    </source>
</evidence>
<dbReference type="GO" id="GO:0004252">
    <property type="term" value="F:serine-type endopeptidase activity"/>
    <property type="evidence" value="ECO:0007669"/>
    <property type="project" value="InterPro"/>
</dbReference>
<evidence type="ECO:0000259" key="7">
    <source>
        <dbReference type="PROSITE" id="PS50240"/>
    </source>
</evidence>
<keyword evidence="3" id="KW-0378">Hydrolase</keyword>
<reference evidence="8" key="1">
    <citation type="submission" date="2025-08" db="UniProtKB">
        <authorList>
            <consortium name="Ensembl"/>
        </authorList>
    </citation>
    <scope>IDENTIFICATION</scope>
</reference>
<dbReference type="PANTHER" id="PTHR24252:SF7">
    <property type="entry name" value="HYALIN"/>
    <property type="match status" value="1"/>
</dbReference>
<dbReference type="SUPFAM" id="SSF50494">
    <property type="entry name" value="Trypsin-like serine proteases"/>
    <property type="match status" value="1"/>
</dbReference>
<feature type="chain" id="PRO_5017427181" evidence="6">
    <location>
        <begin position="22"/>
        <end position="279"/>
    </location>
</feature>
<reference evidence="8" key="2">
    <citation type="submission" date="2025-09" db="UniProtKB">
        <authorList>
            <consortium name="Ensembl"/>
        </authorList>
    </citation>
    <scope>IDENTIFICATION</scope>
</reference>
<evidence type="ECO:0000313" key="9">
    <source>
        <dbReference type="Proteomes" id="UP000261420"/>
    </source>
</evidence>
<dbReference type="GO" id="GO:0006508">
    <property type="term" value="P:proteolysis"/>
    <property type="evidence" value="ECO:0007669"/>
    <property type="project" value="UniProtKB-KW"/>
</dbReference>
<dbReference type="RefSeq" id="XP_022595302.1">
    <property type="nucleotide sequence ID" value="XM_022739581.1"/>
</dbReference>
<dbReference type="AlphaFoldDB" id="A0A3B4VNC7"/>
<keyword evidence="2 6" id="KW-0732">Signal</keyword>
<dbReference type="InterPro" id="IPR043504">
    <property type="entry name" value="Peptidase_S1_PA_chymotrypsin"/>
</dbReference>
<evidence type="ECO:0000256" key="2">
    <source>
        <dbReference type="ARBA" id="ARBA00022729"/>
    </source>
</evidence>
<dbReference type="CDD" id="cd00190">
    <property type="entry name" value="Tryp_SPc"/>
    <property type="match status" value="1"/>
</dbReference>
<dbReference type="Gene3D" id="2.40.10.10">
    <property type="entry name" value="Trypsin-like serine proteases"/>
    <property type="match status" value="1"/>
</dbReference>
<dbReference type="STRING" id="41447.ENSSDUP00000032528"/>
<protein>
    <submittedName>
        <fullName evidence="8">Tryptase-2-like</fullName>
    </submittedName>
</protein>
<feature type="signal peptide" evidence="6">
    <location>
        <begin position="1"/>
        <end position="21"/>
    </location>
</feature>
<sequence length="279" mass="30164">MAFCKLLTVLVLVHITGGLHGAEVRSSIVGGHDAPKGGWPWMVHLNITSENKKNWRCGGTILNSQWVLTAARCWNRPDKPNLARSMAWVGTHSLQKGSARYLGIYAIIPEPKYRAVGNGFVNDIALVKLKKKLTFSDSVRPVTLPSVDDTFGPSSECWITGWGNIKTGVPLQDPEVLQELKIPIVPNSVCKTQYPELNSDMLCAGDKDGGKDACEGDYGGPLVCRAGSGFVQVGIMSYGSPNGCALSGRPGVYTQVSKHLRFINDYIHHASAEEASAEV</sequence>
<dbReference type="Pfam" id="PF00089">
    <property type="entry name" value="Trypsin"/>
    <property type="match status" value="1"/>
</dbReference>
<evidence type="ECO:0000313" key="8">
    <source>
        <dbReference type="Ensembl" id="ENSSDUP00000032528.1"/>
    </source>
</evidence>
<accession>A0A3B4VNC7</accession>